<dbReference type="EMBL" id="CP042430">
    <property type="protein sequence ID" value="QEC47720.1"/>
    <property type="molecule type" value="Genomic_DNA"/>
</dbReference>
<dbReference type="InterPro" id="IPR009078">
    <property type="entry name" value="Ferritin-like_SF"/>
</dbReference>
<name>A0A5B8U3Y5_9ACTN</name>
<dbReference type="InterPro" id="IPR012348">
    <property type="entry name" value="RNR-like"/>
</dbReference>
<comment type="cofactor">
    <cofactor evidence="1">
        <name>Fe cation</name>
        <dbReference type="ChEBI" id="CHEBI:24875"/>
    </cofactor>
</comment>
<dbReference type="InterPro" id="IPR000358">
    <property type="entry name" value="RNR_small_fam"/>
</dbReference>
<proteinExistence type="predicted"/>
<dbReference type="AlphaFoldDB" id="A0A5B8U3Y5"/>
<evidence type="ECO:0000256" key="1">
    <source>
        <dbReference type="ARBA" id="ARBA00001962"/>
    </source>
</evidence>
<reference evidence="2 3" key="1">
    <citation type="journal article" date="2018" name="J. Microbiol.">
        <title>Baekduia soli gen. nov., sp. nov., a novel bacterium isolated from the soil of Baekdu Mountain and proposal of a novel family name, Baekduiaceae fam. nov.</title>
        <authorList>
            <person name="An D.S."/>
            <person name="Siddiqi M.Z."/>
            <person name="Kim K.H."/>
            <person name="Yu H.S."/>
            <person name="Im W.T."/>
        </authorList>
    </citation>
    <scope>NUCLEOTIDE SEQUENCE [LARGE SCALE GENOMIC DNA]</scope>
    <source>
        <strain evidence="2 3">BR7-21</strain>
    </source>
</reference>
<gene>
    <name evidence="2" type="ORF">FSW04_09130</name>
</gene>
<dbReference type="KEGG" id="bsol:FSW04_09130"/>
<protein>
    <submittedName>
        <fullName evidence="2">Uncharacterized protein</fullName>
    </submittedName>
</protein>
<sequence>MASLLELTSQGDVATITDESQLSKVVLMTPQQLYELWERQPWQSSAIDFTQDREDWAAMPEADKDDIVWFLSSFFIGEERVATQFNGLVGAYESQSEEHFLTTQQVDEARHAQHFNNFYAKVLGYDGSFEDRLERARRDLNEPFKILFDDVLVDANRRLLEDPTDLEAKVDFVTTYHMVIEGTLALTGQDTLTRILERDGILPGFLEGFRRISTDEHRHVAYGTWFLQQKARDPALRRRIQSTLAELIPIAAGVLTPVGVEVGEPYELLGVASDEVHGFAFRALTRRLKVIGVSLAPAEGDALRA</sequence>
<dbReference type="GO" id="GO:0016491">
    <property type="term" value="F:oxidoreductase activity"/>
    <property type="evidence" value="ECO:0007669"/>
    <property type="project" value="InterPro"/>
</dbReference>
<accession>A0A5B8U3Y5</accession>
<dbReference type="SUPFAM" id="SSF47240">
    <property type="entry name" value="Ferritin-like"/>
    <property type="match status" value="1"/>
</dbReference>
<keyword evidence="3" id="KW-1185">Reference proteome</keyword>
<dbReference type="Pfam" id="PF00268">
    <property type="entry name" value="Ribonuc_red_sm"/>
    <property type="match status" value="1"/>
</dbReference>
<dbReference type="Gene3D" id="1.10.620.20">
    <property type="entry name" value="Ribonucleotide Reductase, subunit A"/>
    <property type="match status" value="1"/>
</dbReference>
<dbReference type="Proteomes" id="UP000321805">
    <property type="component" value="Chromosome"/>
</dbReference>
<evidence type="ECO:0000313" key="3">
    <source>
        <dbReference type="Proteomes" id="UP000321805"/>
    </source>
</evidence>
<dbReference type="OrthoDB" id="5500270at2"/>
<dbReference type="RefSeq" id="WP_146918494.1">
    <property type="nucleotide sequence ID" value="NZ_CP042430.1"/>
</dbReference>
<organism evidence="2 3">
    <name type="scientific">Baekduia soli</name>
    <dbReference type="NCBI Taxonomy" id="496014"/>
    <lineage>
        <taxon>Bacteria</taxon>
        <taxon>Bacillati</taxon>
        <taxon>Actinomycetota</taxon>
        <taxon>Thermoleophilia</taxon>
        <taxon>Solirubrobacterales</taxon>
        <taxon>Baekduiaceae</taxon>
        <taxon>Baekduia</taxon>
    </lineage>
</organism>
<dbReference type="GO" id="GO:0009263">
    <property type="term" value="P:deoxyribonucleotide biosynthetic process"/>
    <property type="evidence" value="ECO:0007669"/>
    <property type="project" value="InterPro"/>
</dbReference>
<evidence type="ECO:0000313" key="2">
    <source>
        <dbReference type="EMBL" id="QEC47720.1"/>
    </source>
</evidence>